<keyword evidence="3" id="KW-0805">Transcription regulation</keyword>
<dbReference type="OrthoDB" id="3990906at2759"/>
<gene>
    <name evidence="9" type="ORF">PENSTE_c021G06127</name>
</gene>
<keyword evidence="5" id="KW-0804">Transcription</keyword>
<dbReference type="CDD" id="cd12148">
    <property type="entry name" value="fungal_TF_MHR"/>
    <property type="match status" value="1"/>
</dbReference>
<dbReference type="FunFam" id="3.40.50.720:FF:000084">
    <property type="entry name" value="Short-chain dehydrogenase reductase"/>
    <property type="match status" value="1"/>
</dbReference>
<dbReference type="Gene3D" id="3.40.50.720">
    <property type="entry name" value="NAD(P)-binding Rossmann-like Domain"/>
    <property type="match status" value="1"/>
</dbReference>
<protein>
    <recommendedName>
        <fullName evidence="8">Xylanolytic transcriptional activator regulatory domain-containing protein</fullName>
    </recommendedName>
</protein>
<evidence type="ECO:0000256" key="7">
    <source>
        <dbReference type="SAM" id="MobiDB-lite"/>
    </source>
</evidence>
<dbReference type="STRING" id="303698.A0A1V6SUH8"/>
<evidence type="ECO:0000256" key="4">
    <source>
        <dbReference type="ARBA" id="ARBA00023125"/>
    </source>
</evidence>
<accession>A0A1V6SUH8</accession>
<dbReference type="CDD" id="cd05233">
    <property type="entry name" value="SDR_c"/>
    <property type="match status" value="1"/>
</dbReference>
<feature type="region of interest" description="Disordered" evidence="7">
    <location>
        <begin position="283"/>
        <end position="306"/>
    </location>
</feature>
<dbReference type="EMBL" id="MLKD01000021">
    <property type="protein sequence ID" value="OQE17309.1"/>
    <property type="molecule type" value="Genomic_DNA"/>
</dbReference>
<dbReference type="GO" id="GO:0006351">
    <property type="term" value="P:DNA-templated transcription"/>
    <property type="evidence" value="ECO:0007669"/>
    <property type="project" value="InterPro"/>
</dbReference>
<dbReference type="GO" id="GO:0043565">
    <property type="term" value="F:sequence-specific DNA binding"/>
    <property type="evidence" value="ECO:0007669"/>
    <property type="project" value="TreeGrafter"/>
</dbReference>
<dbReference type="Pfam" id="PF04082">
    <property type="entry name" value="Fungal_trans"/>
    <property type="match status" value="1"/>
</dbReference>
<keyword evidence="4" id="KW-0238">DNA-binding</keyword>
<dbReference type="PANTHER" id="PTHR47540">
    <property type="entry name" value="THIAMINE REPRESSIBLE GENES REGULATORY PROTEIN THI5"/>
    <property type="match status" value="1"/>
</dbReference>
<sequence length="889" mass="98508">MTSLESRIAVVTGSSSGLGRCISLALAAEGASVVCADLRPTARTEIVEETAIDTHELITQSGRNAIFVETDVSDEKAMQALVKKAVEWGGRLDILVNNAGIAIESKKPYPIHLLEESDWDLTMRVNARSVFLGCKYAIMQMLAQEPCASGDRGWIVNMSSIFGLQGGPTNPSYAASKGAIASLTRQVAHDYGRQKIHCNAICPGFIQTAIFHSSSQQPGVTQEWVDSLHPLGGPGRPDDIAQAVLYLTGDGARWITGICLPVDGGYSSYLEQLIKDSEELHDQRTGFNQGPSSPHPEQSSNNAPRQPENVESIIHDHAVGESPWFQSLGSSALPLYISEAACTAFATRLCQSLRTTDSPVLHLPRWRYTDEDTLGSLFQADVQWPSLIYAKLLVKTALGHINPAFHLVLRKETLDVLHSLYQRKDFDDPGLKCKYFALFGLGQVFSSAYDITNTSVLPGSAFFARAMSLLQIIPERPSMNHIESILLLAYFCQFLNRFHSAYLLVGNALRLSLSLGLNYNVPQSQTLHQVQREHRVRVWWTIYMFDRFWGSKAGFPVQIHDDDVHVDPPSHLLSEAYPEHFADSAYQIATVDLARIIGNTTREIYSRKKSTESFLQREHKLLIQLKQWVQMLPESLRLQADKPNSKYTVFLHLQFSYCVILAIRPVLLNLLICHIKDQSYLSNEGVTPIVGALSEACIHAARYCLKLCVEEWTSGSIAFFGYAFPAYLFSSALALAISSLLPVGDPNDITSVDIATEILRVLSASNSLAAKDLYEHLQRVRVSLNRHLSNPPSTQMVQECEPLIPDPSVQLPFEGHSPGDGPSFEGREFPTTEIPESLSPYLSTEMTLHNPLMQDFLAQSTNDVGSLDAPEIPNDFDAVFLWPESMCTE</sequence>
<keyword evidence="10" id="KW-1185">Reference proteome</keyword>
<dbReference type="PRINTS" id="PR00080">
    <property type="entry name" value="SDRFAMILY"/>
</dbReference>
<dbReference type="SMART" id="SM00906">
    <property type="entry name" value="Fungal_trans"/>
    <property type="match status" value="1"/>
</dbReference>
<dbReference type="PRINTS" id="PR00081">
    <property type="entry name" value="GDHRDH"/>
</dbReference>
<keyword evidence="6" id="KW-0539">Nucleus</keyword>
<proteinExistence type="predicted"/>
<evidence type="ECO:0000256" key="5">
    <source>
        <dbReference type="ARBA" id="ARBA00023163"/>
    </source>
</evidence>
<evidence type="ECO:0000313" key="10">
    <source>
        <dbReference type="Proteomes" id="UP000191285"/>
    </source>
</evidence>
<evidence type="ECO:0000256" key="3">
    <source>
        <dbReference type="ARBA" id="ARBA00023015"/>
    </source>
</evidence>
<evidence type="ECO:0000313" key="9">
    <source>
        <dbReference type="EMBL" id="OQE17309.1"/>
    </source>
</evidence>
<dbReference type="GO" id="GO:0045944">
    <property type="term" value="P:positive regulation of transcription by RNA polymerase II"/>
    <property type="evidence" value="ECO:0007669"/>
    <property type="project" value="TreeGrafter"/>
</dbReference>
<comment type="subcellular location">
    <subcellularLocation>
        <location evidence="1">Nucleus</location>
    </subcellularLocation>
</comment>
<dbReference type="Proteomes" id="UP000191285">
    <property type="component" value="Unassembled WGS sequence"/>
</dbReference>
<dbReference type="InterPro" id="IPR036291">
    <property type="entry name" value="NAD(P)-bd_dom_sf"/>
</dbReference>
<dbReference type="GO" id="GO:0008270">
    <property type="term" value="F:zinc ion binding"/>
    <property type="evidence" value="ECO:0007669"/>
    <property type="project" value="InterPro"/>
</dbReference>
<comment type="caution">
    <text evidence="9">The sequence shown here is derived from an EMBL/GenBank/DDBJ whole genome shotgun (WGS) entry which is preliminary data.</text>
</comment>
<dbReference type="AlphaFoldDB" id="A0A1V6SUH8"/>
<dbReference type="PANTHER" id="PTHR47540:SF6">
    <property type="entry name" value="ZN(II)2CYS6 TRANSCRIPTION FACTOR (EUROFUNG)"/>
    <property type="match status" value="1"/>
</dbReference>
<dbReference type="InterPro" id="IPR002347">
    <property type="entry name" value="SDR_fam"/>
</dbReference>
<dbReference type="SUPFAM" id="SSF51735">
    <property type="entry name" value="NAD(P)-binding Rossmann-fold domains"/>
    <property type="match status" value="1"/>
</dbReference>
<reference evidence="10" key="1">
    <citation type="journal article" date="2017" name="Nat. Microbiol.">
        <title>Global analysis of biosynthetic gene clusters reveals vast potential of secondary metabolite production in Penicillium species.</title>
        <authorList>
            <person name="Nielsen J.C."/>
            <person name="Grijseels S."/>
            <person name="Prigent S."/>
            <person name="Ji B."/>
            <person name="Dainat J."/>
            <person name="Nielsen K.F."/>
            <person name="Frisvad J.C."/>
            <person name="Workman M."/>
            <person name="Nielsen J."/>
        </authorList>
    </citation>
    <scope>NUCLEOTIDE SEQUENCE [LARGE SCALE GENOMIC DNA]</scope>
    <source>
        <strain evidence="10">IBT 24891</strain>
    </source>
</reference>
<dbReference type="PROSITE" id="PS00061">
    <property type="entry name" value="ADH_SHORT"/>
    <property type="match status" value="1"/>
</dbReference>
<feature type="compositionally biased region" description="Polar residues" evidence="7">
    <location>
        <begin position="285"/>
        <end position="304"/>
    </location>
</feature>
<dbReference type="InterPro" id="IPR020904">
    <property type="entry name" value="Sc_DH/Rdtase_CS"/>
</dbReference>
<dbReference type="InterPro" id="IPR007219">
    <property type="entry name" value="XnlR_reg_dom"/>
</dbReference>
<dbReference type="GO" id="GO:0005634">
    <property type="term" value="C:nucleus"/>
    <property type="evidence" value="ECO:0007669"/>
    <property type="project" value="UniProtKB-SubCell"/>
</dbReference>
<dbReference type="InterPro" id="IPR051711">
    <property type="entry name" value="Stress_Response_Reg"/>
</dbReference>
<evidence type="ECO:0000259" key="8">
    <source>
        <dbReference type="SMART" id="SM00906"/>
    </source>
</evidence>
<dbReference type="Pfam" id="PF13561">
    <property type="entry name" value="adh_short_C2"/>
    <property type="match status" value="1"/>
</dbReference>
<feature type="domain" description="Xylanolytic transcriptional activator regulatory" evidence="8">
    <location>
        <begin position="501"/>
        <end position="575"/>
    </location>
</feature>
<evidence type="ECO:0000256" key="2">
    <source>
        <dbReference type="ARBA" id="ARBA00022857"/>
    </source>
</evidence>
<evidence type="ECO:0000256" key="1">
    <source>
        <dbReference type="ARBA" id="ARBA00004123"/>
    </source>
</evidence>
<evidence type="ECO:0000256" key="6">
    <source>
        <dbReference type="ARBA" id="ARBA00023242"/>
    </source>
</evidence>
<dbReference type="GO" id="GO:0016491">
    <property type="term" value="F:oxidoreductase activity"/>
    <property type="evidence" value="ECO:0007669"/>
    <property type="project" value="UniProtKB-ARBA"/>
</dbReference>
<name>A0A1V6SUH8_9EURO</name>
<keyword evidence="2" id="KW-0521">NADP</keyword>
<organism evidence="9 10">
    <name type="scientific">Penicillium steckii</name>
    <dbReference type="NCBI Taxonomy" id="303698"/>
    <lineage>
        <taxon>Eukaryota</taxon>
        <taxon>Fungi</taxon>
        <taxon>Dikarya</taxon>
        <taxon>Ascomycota</taxon>
        <taxon>Pezizomycotina</taxon>
        <taxon>Eurotiomycetes</taxon>
        <taxon>Eurotiomycetidae</taxon>
        <taxon>Eurotiales</taxon>
        <taxon>Aspergillaceae</taxon>
        <taxon>Penicillium</taxon>
    </lineage>
</organism>